<keyword evidence="13" id="KW-0675">Receptor</keyword>
<dbReference type="PROSITE" id="PS50011">
    <property type="entry name" value="PROTEIN_KINASE_DOM"/>
    <property type="match status" value="1"/>
</dbReference>
<keyword evidence="6" id="KW-0325">Glycoprotein</keyword>
<evidence type="ECO:0000256" key="5">
    <source>
        <dbReference type="ARBA" id="ARBA00023157"/>
    </source>
</evidence>
<dbReference type="Gene3D" id="3.30.200.20">
    <property type="entry name" value="Phosphorylase Kinase, domain 1"/>
    <property type="match status" value="1"/>
</dbReference>
<evidence type="ECO:0000256" key="7">
    <source>
        <dbReference type="ARBA" id="ARBA00023242"/>
    </source>
</evidence>
<dbReference type="InterPro" id="IPR036426">
    <property type="entry name" value="Bulb-type_lectin_dom_sf"/>
</dbReference>
<comment type="subcellular location">
    <subcellularLocation>
        <location evidence="2">Cytoplasm</location>
    </subcellularLocation>
    <subcellularLocation>
        <location evidence="1">Nucleus</location>
    </subcellularLocation>
</comment>
<evidence type="ECO:0000259" key="10">
    <source>
        <dbReference type="PROSITE" id="PS50011"/>
    </source>
</evidence>
<evidence type="ECO:0000256" key="6">
    <source>
        <dbReference type="ARBA" id="ARBA00023180"/>
    </source>
</evidence>
<dbReference type="InterPro" id="IPR001480">
    <property type="entry name" value="Bulb-type_lectin_dom"/>
</dbReference>
<dbReference type="GO" id="GO:0030246">
    <property type="term" value="F:carbohydrate binding"/>
    <property type="evidence" value="ECO:0007669"/>
    <property type="project" value="UniProtKB-KW"/>
</dbReference>
<organism evidence="13">
    <name type="scientific">Tanacetum cinerariifolium</name>
    <name type="common">Dalmatian daisy</name>
    <name type="synonym">Chrysanthemum cinerariifolium</name>
    <dbReference type="NCBI Taxonomy" id="118510"/>
    <lineage>
        <taxon>Eukaryota</taxon>
        <taxon>Viridiplantae</taxon>
        <taxon>Streptophyta</taxon>
        <taxon>Embryophyta</taxon>
        <taxon>Tracheophyta</taxon>
        <taxon>Spermatophyta</taxon>
        <taxon>Magnoliopsida</taxon>
        <taxon>eudicotyledons</taxon>
        <taxon>Gunneridae</taxon>
        <taxon>Pentapetalae</taxon>
        <taxon>asterids</taxon>
        <taxon>campanulids</taxon>
        <taxon>Asterales</taxon>
        <taxon>Asteraceae</taxon>
        <taxon>Asteroideae</taxon>
        <taxon>Anthemideae</taxon>
        <taxon>Anthemidinae</taxon>
        <taxon>Tanacetum</taxon>
    </lineage>
</organism>
<keyword evidence="9" id="KW-0472">Membrane</keyword>
<feature type="compositionally biased region" description="Polar residues" evidence="8">
    <location>
        <begin position="374"/>
        <end position="384"/>
    </location>
</feature>
<evidence type="ECO:0000256" key="9">
    <source>
        <dbReference type="SAM" id="Phobius"/>
    </source>
</evidence>
<dbReference type="Pfam" id="PF01453">
    <property type="entry name" value="B_lectin"/>
    <property type="match status" value="1"/>
</dbReference>
<keyword evidence="13" id="KW-0418">Kinase</keyword>
<feature type="domain" description="Bulb-type lectin" evidence="11">
    <location>
        <begin position="734"/>
        <end position="854"/>
    </location>
</feature>
<feature type="compositionally biased region" description="Acidic residues" evidence="8">
    <location>
        <begin position="496"/>
        <end position="506"/>
    </location>
</feature>
<dbReference type="Pfam" id="PF00954">
    <property type="entry name" value="S_locus_glycop"/>
    <property type="match status" value="1"/>
</dbReference>
<dbReference type="SUPFAM" id="SSF51110">
    <property type="entry name" value="alpha-D-mannose-specific plant lectins"/>
    <property type="match status" value="2"/>
</dbReference>
<dbReference type="InterPro" id="IPR003609">
    <property type="entry name" value="Pan_app"/>
</dbReference>
<evidence type="ECO:0000259" key="11">
    <source>
        <dbReference type="PROSITE" id="PS50927"/>
    </source>
</evidence>
<comment type="caution">
    <text evidence="13">The sequence shown here is derived from an EMBL/GenBank/DDBJ whole genome shotgun (WGS) entry which is preliminary data.</text>
</comment>
<feature type="domain" description="Bulb-type lectin" evidence="11">
    <location>
        <begin position="610"/>
        <end position="731"/>
    </location>
</feature>
<evidence type="ECO:0000256" key="8">
    <source>
        <dbReference type="SAM" id="MobiDB-lite"/>
    </source>
</evidence>
<evidence type="ECO:0000259" key="12">
    <source>
        <dbReference type="PROSITE" id="PS50948"/>
    </source>
</evidence>
<keyword evidence="4" id="KW-0732">Signal</keyword>
<evidence type="ECO:0000256" key="4">
    <source>
        <dbReference type="ARBA" id="ARBA00022729"/>
    </source>
</evidence>
<feature type="transmembrane region" description="Helical" evidence="9">
    <location>
        <begin position="1027"/>
        <end position="1054"/>
    </location>
</feature>
<dbReference type="GO" id="GO:0005737">
    <property type="term" value="C:cytoplasm"/>
    <property type="evidence" value="ECO:0007669"/>
    <property type="project" value="UniProtKB-SubCell"/>
</dbReference>
<dbReference type="Pfam" id="PF07714">
    <property type="entry name" value="PK_Tyr_Ser-Thr"/>
    <property type="match status" value="1"/>
</dbReference>
<evidence type="ECO:0000256" key="3">
    <source>
        <dbReference type="ARBA" id="ARBA00022490"/>
    </source>
</evidence>
<keyword evidence="7" id="KW-0539">Nucleus</keyword>
<dbReference type="GO" id="GO:0004672">
    <property type="term" value="F:protein kinase activity"/>
    <property type="evidence" value="ECO:0007669"/>
    <property type="project" value="InterPro"/>
</dbReference>
<gene>
    <name evidence="13" type="ORF">Tci_019566</name>
</gene>
<keyword evidence="13" id="KW-0430">Lectin</keyword>
<dbReference type="GO" id="GO:0005634">
    <property type="term" value="C:nucleus"/>
    <property type="evidence" value="ECO:0007669"/>
    <property type="project" value="UniProtKB-SubCell"/>
</dbReference>
<name>A0A6L2KDM4_TANCI</name>
<evidence type="ECO:0000256" key="1">
    <source>
        <dbReference type="ARBA" id="ARBA00004123"/>
    </source>
</evidence>
<dbReference type="PROSITE" id="PS50948">
    <property type="entry name" value="PAN"/>
    <property type="match status" value="1"/>
</dbReference>
<keyword evidence="5" id="KW-1015">Disulfide bond</keyword>
<dbReference type="InterPro" id="IPR000719">
    <property type="entry name" value="Prot_kinase_dom"/>
</dbReference>
<dbReference type="EMBL" id="BKCJ010002293">
    <property type="protein sequence ID" value="GEU47588.1"/>
    <property type="molecule type" value="Genomic_DNA"/>
</dbReference>
<evidence type="ECO:0000256" key="2">
    <source>
        <dbReference type="ARBA" id="ARBA00004496"/>
    </source>
</evidence>
<keyword evidence="9" id="KW-1133">Transmembrane helix</keyword>
<feature type="domain" description="Apple" evidence="12">
    <location>
        <begin position="916"/>
        <end position="996"/>
    </location>
</feature>
<dbReference type="SMART" id="SM00108">
    <property type="entry name" value="B_lectin"/>
    <property type="match status" value="1"/>
</dbReference>
<dbReference type="Gene3D" id="1.10.510.10">
    <property type="entry name" value="Transferase(Phosphotransferase) domain 1"/>
    <property type="match status" value="1"/>
</dbReference>
<dbReference type="InterPro" id="IPR000858">
    <property type="entry name" value="S_locus_glycoprot_dom"/>
</dbReference>
<dbReference type="Gene3D" id="2.90.10.10">
    <property type="entry name" value="Bulb-type lectin domain"/>
    <property type="match status" value="2"/>
</dbReference>
<feature type="region of interest" description="Disordered" evidence="8">
    <location>
        <begin position="481"/>
        <end position="508"/>
    </location>
</feature>
<evidence type="ECO:0000313" key="13">
    <source>
        <dbReference type="EMBL" id="GEU47588.1"/>
    </source>
</evidence>
<keyword evidence="3" id="KW-0963">Cytoplasm</keyword>
<keyword evidence="9" id="KW-0812">Transmembrane</keyword>
<dbReference type="GO" id="GO:0048544">
    <property type="term" value="P:recognition of pollen"/>
    <property type="evidence" value="ECO:0007669"/>
    <property type="project" value="InterPro"/>
</dbReference>
<dbReference type="PANTHER" id="PTHR31250:SF65">
    <property type="entry name" value="CALMODULIN-BINDING FAMILY PROTEIN-RELATED"/>
    <property type="match status" value="1"/>
</dbReference>
<dbReference type="GO" id="GO:0005524">
    <property type="term" value="F:ATP binding"/>
    <property type="evidence" value="ECO:0007669"/>
    <property type="project" value="InterPro"/>
</dbReference>
<sequence length="1363" mass="152141">MGLSFSCPFAAYTDLEASLKSIILADDGLKSLEVSSSFKIPDSEPAAAMQLMSLQVMKIERSVSFKVPAEEENIVQESEIDIETIRSDELEDLEPGSPKHEAATKLQKVYKSFRTRRKLADCAVLIEQSWWKLLDFAELKRSSISFFDLDKQETAISRWSRARTRAAKVGKGLSKNSKAQKLALQHWLEAIDPRHRYGHNLHFYYGNWLLSQSREPFFYWLDIGEGKEVNLEKCPRPKLQQQCIKYLGPMERKEYEVVIEDGKLLYKQTGEYVDTTEAPKGSKSIFVLSTSRTLYVGIKKKGLFQHSSFLAGGATLAAGRLVSEKGVLKAIWPHSGHYRPTQENFQDFVSFLQEKNVDTTNVKMDSDEDENESLGKQSSSIHIRNSSEEDVSEKEPLAFEEVLTDDHISNMANVLLQHPSLTLESPKKSRLSRSSSRKLSTLRIPNRDDMLIDIETKKADEAAFENFTSETILDGYEAAEDSFSSHQVHAPSDHDMSDDEENEPNLDDTVPKKSILRRINSHKGTKSFQLGRQLSCKWSTGAGPRIGCVRDYPPELQSQALEQANLSPRSAPSNLKYTNKEESYPHPILSEHEYAFGLLIFGFEISGFVLDSDKKDGNTDKVNSLVSLNKLFEFGFFEKDNGEFVVGIRYSLGLKSANLGVWSVGGGVRVLRNSTFKLLMDGRLTLFENPSNALVWSSDTANLGVEKVTLLDNGNLVLMGSENSVIWESFSRPTNTLLPGQILHYPQNLRAPSTKSVTSYYTFVVHPEGLALMWESNITYWRTQLSSLSATVKEVRFDSNGVLGLYDDAKKIVWSVSSKDFGESSVSLRHVRMDKDGNLRIYSWDVGARSWKVGWQAVEDQCNVFGSCGLYSVCEYNSTGPICGCLSSDPLDLGNAFPSPDSGGSGCKKMVDLGNCKAHTSMLAMKQTNLYGLYPPHDIDMMLSEEACKAYCVNDTTCVAMTSKNDGSGLCTLKRTTFLSGSTSPSIPSTSYLKVCQVPQAVAAKGANPNVTPKAKSFPFQCNSRKILSAIAFVILVTVLVLLVLELFIVLIVYNKKQNNSQNRVVKGAKAKLQNSPLVRLSFKEIQELTSNFSTQLGSSVFKGLLPDEMTVVAKVLDFTVESEKEFLKGVSILGGTHHRNLVSLQGFCFDPNHKVLIYECVPDGSADKWLFDVHDGDDKQKNWQQRVDIAVGVTRALMYLHTECQLCIPHGNLKLENVLLEDGTTPKVTDFGIKRFIQSEGSCSSSNESASEKDIYMLGKMLIEIVLLSRDAVGDSLDQVMDKVMQEQKYLDSEDLRSVERVVRIALWCMQTQPFLRPSVGEVMKVLEGTLSVDRPPSSFAYRNVDDTDRRVPGVSEIEPRS</sequence>
<protein>
    <submittedName>
        <fullName evidence="13">G-type lectin S-receptor-like serine/threonine-protein kinase SD3-1</fullName>
    </submittedName>
</protein>
<dbReference type="SUPFAM" id="SSF56112">
    <property type="entry name" value="Protein kinase-like (PK-like)"/>
    <property type="match status" value="1"/>
</dbReference>
<feature type="domain" description="Protein kinase" evidence="10">
    <location>
        <begin position="1087"/>
        <end position="1332"/>
    </location>
</feature>
<accession>A0A6L2KDM4</accession>
<reference evidence="13" key="1">
    <citation type="journal article" date="2019" name="Sci. Rep.">
        <title>Draft genome of Tanacetum cinerariifolium, the natural source of mosquito coil.</title>
        <authorList>
            <person name="Yamashiro T."/>
            <person name="Shiraishi A."/>
            <person name="Satake H."/>
            <person name="Nakayama K."/>
        </authorList>
    </citation>
    <scope>NUCLEOTIDE SEQUENCE</scope>
</reference>
<dbReference type="PANTHER" id="PTHR31250">
    <property type="entry name" value="IQ DOMAIN-CONTAINING PROTEIN IQM3"/>
    <property type="match status" value="1"/>
</dbReference>
<dbReference type="PROSITE" id="PS50927">
    <property type="entry name" value="BULB_LECTIN"/>
    <property type="match status" value="2"/>
</dbReference>
<proteinExistence type="predicted"/>
<dbReference type="InterPro" id="IPR044159">
    <property type="entry name" value="IQM"/>
</dbReference>
<dbReference type="InterPro" id="IPR011009">
    <property type="entry name" value="Kinase-like_dom_sf"/>
</dbReference>
<dbReference type="CDD" id="cd00028">
    <property type="entry name" value="B_lectin"/>
    <property type="match status" value="1"/>
</dbReference>
<feature type="region of interest" description="Disordered" evidence="8">
    <location>
        <begin position="361"/>
        <end position="395"/>
    </location>
</feature>
<dbReference type="InterPro" id="IPR001245">
    <property type="entry name" value="Ser-Thr/Tyr_kinase_cat_dom"/>
</dbReference>
<keyword evidence="13" id="KW-0808">Transferase</keyword>